<dbReference type="InParanoid" id="F4RBK3"/>
<dbReference type="GeneID" id="18925634"/>
<dbReference type="Pfam" id="PF21936">
    <property type="entry name" value="Pcf11_C"/>
    <property type="match status" value="1"/>
</dbReference>
<dbReference type="STRING" id="747676.F4RBK3"/>
<dbReference type="PANTHER" id="PTHR15921">
    <property type="entry name" value="PRE-MRNA CLEAVAGE COMPLEX II"/>
    <property type="match status" value="1"/>
</dbReference>
<dbReference type="GO" id="GO:0003729">
    <property type="term" value="F:mRNA binding"/>
    <property type="evidence" value="ECO:0007669"/>
    <property type="project" value="InterPro"/>
</dbReference>
<proteinExistence type="predicted"/>
<dbReference type="InterPro" id="IPR006569">
    <property type="entry name" value="CID_dom"/>
</dbReference>
<feature type="region of interest" description="Disordered" evidence="1">
    <location>
        <begin position="23"/>
        <end position="50"/>
    </location>
</feature>
<evidence type="ECO:0000256" key="1">
    <source>
        <dbReference type="SAM" id="MobiDB-lite"/>
    </source>
</evidence>
<dbReference type="HOGENOM" id="CLU_015606_2_0_1"/>
<dbReference type="GO" id="GO:0005849">
    <property type="term" value="C:mRNA cleavage factor complex"/>
    <property type="evidence" value="ECO:0007669"/>
    <property type="project" value="TreeGrafter"/>
</dbReference>
<dbReference type="RefSeq" id="XP_007406623.1">
    <property type="nucleotide sequence ID" value="XM_007406561.1"/>
</dbReference>
<organism evidence="4">
    <name type="scientific">Melampsora larici-populina (strain 98AG31 / pathotype 3-4-7)</name>
    <name type="common">Poplar leaf rust fungus</name>
    <dbReference type="NCBI Taxonomy" id="747676"/>
    <lineage>
        <taxon>Eukaryota</taxon>
        <taxon>Fungi</taxon>
        <taxon>Dikarya</taxon>
        <taxon>Basidiomycota</taxon>
        <taxon>Pucciniomycotina</taxon>
        <taxon>Pucciniomycetes</taxon>
        <taxon>Pucciniales</taxon>
        <taxon>Melampsoraceae</taxon>
        <taxon>Melampsora</taxon>
    </lineage>
</organism>
<dbReference type="KEGG" id="mlr:MELLADRAFT_115557"/>
<name>F4RBK3_MELLP</name>
<dbReference type="Pfam" id="PF04818">
    <property type="entry name" value="CID"/>
    <property type="match status" value="1"/>
</dbReference>
<protein>
    <recommendedName>
        <fullName evidence="2">CID domain-containing protein</fullName>
    </recommendedName>
</protein>
<feature type="compositionally biased region" description="Low complexity" evidence="1">
    <location>
        <begin position="507"/>
        <end position="519"/>
    </location>
</feature>
<dbReference type="GO" id="GO:0006369">
    <property type="term" value="P:termination of RNA polymerase II transcription"/>
    <property type="evidence" value="ECO:0007669"/>
    <property type="project" value="InterPro"/>
</dbReference>
<dbReference type="PANTHER" id="PTHR15921:SF3">
    <property type="entry name" value="PRE-MRNA CLEAVAGE COMPLEX 2 PROTEIN PCF11"/>
    <property type="match status" value="1"/>
</dbReference>
<feature type="region of interest" description="Disordered" evidence="1">
    <location>
        <begin position="758"/>
        <end position="790"/>
    </location>
</feature>
<dbReference type="eggNOG" id="KOG2071">
    <property type="taxonomic scope" value="Eukaryota"/>
</dbReference>
<dbReference type="InterPro" id="IPR008942">
    <property type="entry name" value="ENTH_VHS"/>
</dbReference>
<dbReference type="PROSITE" id="PS51391">
    <property type="entry name" value="CID"/>
    <property type="match status" value="1"/>
</dbReference>
<dbReference type="InterPro" id="IPR047415">
    <property type="entry name" value="Pcf11_CID"/>
</dbReference>
<feature type="region of interest" description="Disordered" evidence="1">
    <location>
        <begin position="810"/>
        <end position="843"/>
    </location>
</feature>
<evidence type="ECO:0000313" key="3">
    <source>
        <dbReference type="EMBL" id="EGG10322.1"/>
    </source>
</evidence>
<dbReference type="InterPro" id="IPR045154">
    <property type="entry name" value="PCF11-like"/>
</dbReference>
<dbReference type="SUPFAM" id="SSF48464">
    <property type="entry name" value="ENTH/VHS domain"/>
    <property type="match status" value="1"/>
</dbReference>
<feature type="domain" description="CID" evidence="2">
    <location>
        <begin position="73"/>
        <end position="235"/>
    </location>
</feature>
<dbReference type="FunCoup" id="F4RBK3">
    <property type="interactions" value="268"/>
</dbReference>
<sequence length="868" mass="96444">MNGAMTGYSYPVTAPVFPPANQPMAGHYSNRLDHTSPQSHYQTQPKQLPSASAYPEVPQMQGLPMPPPSIGYDVTEFRQFFQFGLQQLRHNNKYIINDLTTLASVYQHRMSPFIVKDIDQHIRDGSLGIGLIVVNCENGDENDELTQSHPAHRLVAFYVIDSICKNLGHPYPELFKPFMERLFLSAYRDVEEVDGIAKVKFEELLGTWRTGSARGTELFGADIQRRIEDGIFGRWRHGGDMLDSQAFLNGMKQQPAVATPAEKASILYDLRRILAERERIAYSYPTDQANLTQMATLQQLEQLVANQQLTINQVEEIRQQLQPLKPSTPPPLQADPSQYPQHELPIEAAPAQYAQHELPIQAAPSQYAQHELPIEALAQPPALALQPAMVDLTDPTSLANLTRLFASNPNILLQAVANPDQLISAQSQPLGSNNPLAAFLQNAAHQQGVVTSHQPLLPAVESAAEVPSFFDSNSLAAALASLNPQPTLIVPSDQGEGSSREKSAELSVPRHSPSPSTSSHDGGDPNVTEYQEYVLSLGIELTTSSINRANPSTIADVLYGKIPQYCRQDGSRFLNGRTGEARASAQLDAHFRLQRRAREQTNRAQQRTWAITEADWVKSHDFGIEHERKKGDKLAAGSEEAAQIAEAAQIQTTAELKQKMVLRPTDPAEASKTCPICREGFETKFDQDEEEYYWLNAISAGKKTATATQVVYHATCHFETMRNKARMKLKREEEEAKMRKMMEEEEKKLKAEAEVKVKVEEQEENEQRLGEMNSEADGGVNQLSSSQAGTTRDENLNLQLDEDFFGGVIDESDERSNTTPSVETVQPTTSVSNKRKSLDVSEDSEVVIVNEDDESSSLRKKAKVIVVE</sequence>
<dbReference type="InterPro" id="IPR054127">
    <property type="entry name" value="Pcf11_C"/>
</dbReference>
<keyword evidence="4" id="KW-1185">Reference proteome</keyword>
<feature type="compositionally biased region" description="Polar residues" evidence="1">
    <location>
        <begin position="781"/>
        <end position="790"/>
    </location>
</feature>
<dbReference type="CDD" id="cd16982">
    <property type="entry name" value="CID_Pcf11"/>
    <property type="match status" value="1"/>
</dbReference>
<feature type="compositionally biased region" description="Polar residues" evidence="1">
    <location>
        <begin position="817"/>
        <end position="832"/>
    </location>
</feature>
<dbReference type="VEuPathDB" id="FungiDB:MELLADRAFT_115557"/>
<feature type="compositionally biased region" description="Basic and acidic residues" evidence="1">
    <location>
        <begin position="758"/>
        <end position="769"/>
    </location>
</feature>
<dbReference type="AlphaFoldDB" id="F4RBK3"/>
<reference evidence="4" key="1">
    <citation type="journal article" date="2011" name="Proc. Natl. Acad. Sci. U.S.A.">
        <title>Obligate biotrophy features unraveled by the genomic analysis of rust fungi.</title>
        <authorList>
            <person name="Duplessis S."/>
            <person name="Cuomo C.A."/>
            <person name="Lin Y.-C."/>
            <person name="Aerts A."/>
            <person name="Tisserant E."/>
            <person name="Veneault-Fourrey C."/>
            <person name="Joly D.L."/>
            <person name="Hacquard S."/>
            <person name="Amselem J."/>
            <person name="Cantarel B.L."/>
            <person name="Chiu R."/>
            <person name="Coutinho P.M."/>
            <person name="Feau N."/>
            <person name="Field M."/>
            <person name="Frey P."/>
            <person name="Gelhaye E."/>
            <person name="Goldberg J."/>
            <person name="Grabherr M.G."/>
            <person name="Kodira C.D."/>
            <person name="Kohler A."/>
            <person name="Kuees U."/>
            <person name="Lindquist E.A."/>
            <person name="Lucas S.M."/>
            <person name="Mago R."/>
            <person name="Mauceli E."/>
            <person name="Morin E."/>
            <person name="Murat C."/>
            <person name="Pangilinan J.L."/>
            <person name="Park R."/>
            <person name="Pearson M."/>
            <person name="Quesneville H."/>
            <person name="Rouhier N."/>
            <person name="Sakthikumar S."/>
            <person name="Salamov A.A."/>
            <person name="Schmutz J."/>
            <person name="Selles B."/>
            <person name="Shapiro H."/>
            <person name="Tanguay P."/>
            <person name="Tuskan G.A."/>
            <person name="Henrissat B."/>
            <person name="Van de Peer Y."/>
            <person name="Rouze P."/>
            <person name="Ellis J.G."/>
            <person name="Dodds P.N."/>
            <person name="Schein J.E."/>
            <person name="Zhong S."/>
            <person name="Hamelin R.C."/>
            <person name="Grigoriev I.V."/>
            <person name="Szabo L.J."/>
            <person name="Martin F."/>
        </authorList>
    </citation>
    <scope>NUCLEOTIDE SEQUENCE [LARGE SCALE GENOMIC DNA]</scope>
    <source>
        <strain evidence="4">98AG31 / pathotype 3-4-7</strain>
    </source>
</reference>
<feature type="region of interest" description="Disordered" evidence="1">
    <location>
        <begin position="486"/>
        <end position="527"/>
    </location>
</feature>
<evidence type="ECO:0000259" key="2">
    <source>
        <dbReference type="PROSITE" id="PS51391"/>
    </source>
</evidence>
<dbReference type="GO" id="GO:0005737">
    <property type="term" value="C:cytoplasm"/>
    <property type="evidence" value="ECO:0007669"/>
    <property type="project" value="TreeGrafter"/>
</dbReference>
<gene>
    <name evidence="3" type="ORF">MELLADRAFT_115557</name>
</gene>
<evidence type="ECO:0000313" key="4">
    <source>
        <dbReference type="Proteomes" id="UP000001072"/>
    </source>
</evidence>
<feature type="compositionally biased region" description="Polar residues" evidence="1">
    <location>
        <begin position="35"/>
        <end position="50"/>
    </location>
</feature>
<dbReference type="Gene3D" id="1.25.40.90">
    <property type="match status" value="1"/>
</dbReference>
<dbReference type="GO" id="GO:0000993">
    <property type="term" value="F:RNA polymerase II complex binding"/>
    <property type="evidence" value="ECO:0007669"/>
    <property type="project" value="InterPro"/>
</dbReference>
<dbReference type="Proteomes" id="UP000001072">
    <property type="component" value="Unassembled WGS sequence"/>
</dbReference>
<dbReference type="EMBL" id="GL883095">
    <property type="protein sequence ID" value="EGG10322.1"/>
    <property type="molecule type" value="Genomic_DNA"/>
</dbReference>
<dbReference type="OrthoDB" id="2129491at2759"/>
<dbReference type="GO" id="GO:0031124">
    <property type="term" value="P:mRNA 3'-end processing"/>
    <property type="evidence" value="ECO:0007669"/>
    <property type="project" value="InterPro"/>
</dbReference>
<accession>F4RBK3</accession>